<dbReference type="Pfam" id="PF01580">
    <property type="entry name" value="FtsK_SpoIIIE"/>
    <property type="match status" value="2"/>
</dbReference>
<evidence type="ECO:0000256" key="9">
    <source>
        <dbReference type="PROSITE-ProRule" id="PRU00289"/>
    </source>
</evidence>
<evidence type="ECO:0000256" key="1">
    <source>
        <dbReference type="ARBA" id="ARBA00004651"/>
    </source>
</evidence>
<evidence type="ECO:0000313" key="13">
    <source>
        <dbReference type="EMBL" id="QUC08508.1"/>
    </source>
</evidence>
<keyword evidence="5 9" id="KW-0547">Nucleotide-binding</keyword>
<feature type="binding site" evidence="9">
    <location>
        <begin position="847"/>
        <end position="854"/>
    </location>
    <ligand>
        <name>ATP</name>
        <dbReference type="ChEBI" id="CHEBI:30616"/>
    </ligand>
</feature>
<keyword evidence="14" id="KW-1185">Reference proteome</keyword>
<proteinExistence type="predicted"/>
<accession>A0ABX7Y6M6</accession>
<keyword evidence="7 11" id="KW-1133">Transmembrane helix</keyword>
<feature type="binding site" evidence="9">
    <location>
        <begin position="486"/>
        <end position="493"/>
    </location>
    <ligand>
        <name>ATP</name>
        <dbReference type="ChEBI" id="CHEBI:30616"/>
    </ligand>
</feature>
<keyword evidence="8 11" id="KW-0472">Membrane</keyword>
<dbReference type="InterPro" id="IPR050206">
    <property type="entry name" value="FtsK/SpoIIIE/SftA"/>
</dbReference>
<dbReference type="EMBL" id="CP072384">
    <property type="protein sequence ID" value="QUC08508.1"/>
    <property type="molecule type" value="Genomic_DNA"/>
</dbReference>
<feature type="transmembrane region" description="Helical" evidence="11">
    <location>
        <begin position="64"/>
        <end position="84"/>
    </location>
</feature>
<gene>
    <name evidence="13" type="primary">eccCa</name>
    <name evidence="13" type="ORF">J5A65_01805</name>
</gene>
<evidence type="ECO:0000256" key="3">
    <source>
        <dbReference type="ARBA" id="ARBA00022692"/>
    </source>
</evidence>
<keyword evidence="2" id="KW-1003">Cell membrane</keyword>
<dbReference type="InterPro" id="IPR023837">
    <property type="entry name" value="EccCb-like_Actinobacteria"/>
</dbReference>
<dbReference type="Proteomes" id="UP000678513">
    <property type="component" value="Chromosome"/>
</dbReference>
<feature type="transmembrane region" description="Helical" evidence="11">
    <location>
        <begin position="37"/>
        <end position="57"/>
    </location>
</feature>
<sequence length="1331" mass="147012">MVQPKQEEATKAPELPSGQIDIQVPPDQPEAGGMGNVLMTVVPMMGSVGVMVFMAISQGQNTRMLLMAGAMLFAMLAMVGFNIYRQIGGHRQKVDTLRREYIAYLGETRKSVRTVTRKQRDYVGWHLPSPDSLVLIAQEGSRLWERDIDDKMATHVRLGASSQDLAMELVEPELAPLAKPDVVCLSAMRRFIDAHSVVDDMPLGIMLGDFSHIEVAGPQEAAHAQVRAMIMHMATLSSPQALRMAVLCSEKNKGEWEWMKWLPHIRSTEAADALGPARMVTTDPGELMQLLGDKFTGRGVFRTRSEATEWPHLFLLLDDVSLPADSSLGRIGGVDGVTVVRTMTSWGPMTSRSTLRMILHPGTDAEDRGQMELLLLDQQPILVIPDAMAIPQAEAIARRMAPWMAEGRPESEAPVGKADPKRSQNLMELLGCGDVRDFDPDRQWKRREGRDRLKVPFAVTPEGVPVVLDIKESAQQGMGPHGLLIGATGSGKSEVLRTLVLAMSMTHSPEQLNFVLVDFKGGATFAGMADLPHVSAMISNLESELSLVDRMQEALRGEMVRRQEILRQAGNYANVTDYEADRLAGKHKFPPMPALFIILDEFSELLSAKPEFVDLFVAIGRLGRSMSIHLLLSSQRLESGRLKGLDSHLSYRLGLRTFSAGESRDVLGVPDAYELPGYPGVGYLKPGTEEMIRFRASYVAAPPPVRKENPSDRVRQSNAPIKIVPFTTDPVIQEEPEETIEAEVSPDRSGDDEWADMTQMDIAVARMRGKGVPAHQVWLPPLEAPDTMDLMMKDLAPDPRLGLVSMSWRLRGPLRIPLGIVDLPLEQRREVLEFDFSGANGHFGVVGGPLTGKSTVLRSVVMALSLVHTPQEVQFYIIDLGGGTFTPFDGAAHVAGVATRDRPDVLNRMLAEIEGIIDDRERYFRANRIDSMDTYRQARAQGRFDDGYGDVFLVVDGWAVMKTELEGMDMRIMAIMARALSFGVHVLLGSNRWADFRQQVSDALGSRLELRLGDVTDTRLDRNVAKAVPAERPGRGQDMGRHHVLVALPRIDGDQDPSTLGRGVTTALESIKKAAPAPGPKLRLLPVRITVKELLKQPEASQGMVLGVEEARLSPFLFRPRQDSHMYVFGDAKSGKTTFLRSVAQEITRNFTPKQAQVFVVDYRRSLLEQVPEDYLAAYMTNADEVREQLSGLAEFLRTRMPDDSVTPQQLRDRSWWQGAEAWVLVDDYDLVALQGNNPVSLLQPLMGQAQDVGLHVLVVRRMGGASRAAFEPVLQSMRDLGATGIMLSGNPDEGSVIGRVKPVRSVAGRAQVISRDDGYFLAQLAWSGQR</sequence>
<reference evidence="13 14" key="1">
    <citation type="submission" date="2021-03" db="EMBL/GenBank/DDBJ databases">
        <title>Human Oral Microbial Genomes.</title>
        <authorList>
            <person name="Johnston C.D."/>
            <person name="Chen T."/>
            <person name="Dewhirst F.E."/>
        </authorList>
    </citation>
    <scope>NUCLEOTIDE SEQUENCE [LARGE SCALE GENOMIC DNA]</scope>
    <source>
        <strain evidence="13 14">DSMZ 100122</strain>
    </source>
</reference>
<evidence type="ECO:0000256" key="5">
    <source>
        <dbReference type="ARBA" id="ARBA00022741"/>
    </source>
</evidence>
<dbReference type="RefSeq" id="WP_212324508.1">
    <property type="nucleotide sequence ID" value="NZ_AP024463.1"/>
</dbReference>
<feature type="region of interest" description="Disordered" evidence="10">
    <location>
        <begin position="1"/>
        <end position="27"/>
    </location>
</feature>
<evidence type="ECO:0000256" key="4">
    <source>
        <dbReference type="ARBA" id="ARBA00022737"/>
    </source>
</evidence>
<evidence type="ECO:0000256" key="11">
    <source>
        <dbReference type="SAM" id="Phobius"/>
    </source>
</evidence>
<feature type="domain" description="FtsK" evidence="12">
    <location>
        <begin position="1113"/>
        <end position="1297"/>
    </location>
</feature>
<keyword evidence="3 11" id="KW-0812">Transmembrane</keyword>
<organism evidence="13 14">
    <name type="scientific">Arachnia rubra</name>
    <dbReference type="NCBI Taxonomy" id="1547448"/>
    <lineage>
        <taxon>Bacteria</taxon>
        <taxon>Bacillati</taxon>
        <taxon>Actinomycetota</taxon>
        <taxon>Actinomycetes</taxon>
        <taxon>Propionibacteriales</taxon>
        <taxon>Propionibacteriaceae</taxon>
        <taxon>Arachnia</taxon>
    </lineage>
</organism>
<feature type="binding site" evidence="9">
    <location>
        <begin position="1130"/>
        <end position="1137"/>
    </location>
    <ligand>
        <name>ATP</name>
        <dbReference type="ChEBI" id="CHEBI:30616"/>
    </ligand>
</feature>
<dbReference type="InterPro" id="IPR023836">
    <property type="entry name" value="EccCa-like_Actinobacteria"/>
</dbReference>
<dbReference type="InterPro" id="IPR027417">
    <property type="entry name" value="P-loop_NTPase"/>
</dbReference>
<evidence type="ECO:0000313" key="14">
    <source>
        <dbReference type="Proteomes" id="UP000678513"/>
    </source>
</evidence>
<dbReference type="PANTHER" id="PTHR22683:SF1">
    <property type="entry name" value="TYPE VII SECRETION SYSTEM PROTEIN ESSC"/>
    <property type="match status" value="1"/>
</dbReference>
<evidence type="ECO:0000256" key="7">
    <source>
        <dbReference type="ARBA" id="ARBA00022989"/>
    </source>
</evidence>
<dbReference type="SUPFAM" id="SSF52540">
    <property type="entry name" value="P-loop containing nucleoside triphosphate hydrolases"/>
    <property type="match status" value="3"/>
</dbReference>
<keyword evidence="6 9" id="KW-0067">ATP-binding</keyword>
<dbReference type="InterPro" id="IPR003593">
    <property type="entry name" value="AAA+_ATPase"/>
</dbReference>
<dbReference type="Gene3D" id="3.40.50.300">
    <property type="entry name" value="P-loop containing nucleotide triphosphate hydrolases"/>
    <property type="match status" value="4"/>
</dbReference>
<protein>
    <submittedName>
        <fullName evidence="13">Type VII secretion protein EccCa</fullName>
    </submittedName>
</protein>
<dbReference type="SMART" id="SM00382">
    <property type="entry name" value="AAA"/>
    <property type="match status" value="3"/>
</dbReference>
<dbReference type="InterPro" id="IPR002543">
    <property type="entry name" value="FtsK_dom"/>
</dbReference>
<dbReference type="PANTHER" id="PTHR22683">
    <property type="entry name" value="SPORULATION PROTEIN RELATED"/>
    <property type="match status" value="1"/>
</dbReference>
<feature type="domain" description="FtsK" evidence="12">
    <location>
        <begin position="463"/>
        <end position="664"/>
    </location>
</feature>
<comment type="subcellular location">
    <subcellularLocation>
        <location evidence="1">Cell membrane</location>
        <topology evidence="1">Multi-pass membrane protein</topology>
    </subcellularLocation>
</comment>
<evidence type="ECO:0000256" key="6">
    <source>
        <dbReference type="ARBA" id="ARBA00022840"/>
    </source>
</evidence>
<dbReference type="NCBIfam" id="TIGR03925">
    <property type="entry name" value="T7SS_EccC_b"/>
    <property type="match status" value="1"/>
</dbReference>
<dbReference type="NCBIfam" id="TIGR03924">
    <property type="entry name" value="T7SS_EccC_a"/>
    <property type="match status" value="1"/>
</dbReference>
<evidence type="ECO:0000259" key="12">
    <source>
        <dbReference type="PROSITE" id="PS50901"/>
    </source>
</evidence>
<evidence type="ECO:0000256" key="8">
    <source>
        <dbReference type="ARBA" id="ARBA00023136"/>
    </source>
</evidence>
<evidence type="ECO:0000256" key="2">
    <source>
        <dbReference type="ARBA" id="ARBA00022475"/>
    </source>
</evidence>
<keyword evidence="4" id="KW-0677">Repeat</keyword>
<dbReference type="PROSITE" id="PS50901">
    <property type="entry name" value="FTSK"/>
    <property type="match status" value="3"/>
</dbReference>
<feature type="compositionally biased region" description="Basic and acidic residues" evidence="10">
    <location>
        <begin position="1"/>
        <end position="11"/>
    </location>
</feature>
<evidence type="ECO:0000256" key="10">
    <source>
        <dbReference type="SAM" id="MobiDB-lite"/>
    </source>
</evidence>
<name>A0ABX7Y6M6_9ACTN</name>
<feature type="domain" description="FtsK" evidence="12">
    <location>
        <begin position="829"/>
        <end position="1019"/>
    </location>
</feature>